<accession>A0A8X6JB81</accession>
<dbReference type="EMBL" id="BMAV01026917">
    <property type="protein sequence ID" value="GFS54415.1"/>
    <property type="molecule type" value="Genomic_DNA"/>
</dbReference>
<evidence type="ECO:0000313" key="1">
    <source>
        <dbReference type="EMBL" id="GFS54415.1"/>
    </source>
</evidence>
<keyword evidence="2" id="KW-1185">Reference proteome</keyword>
<dbReference type="Proteomes" id="UP000886998">
    <property type="component" value="Unassembled WGS sequence"/>
</dbReference>
<reference evidence="1" key="1">
    <citation type="submission" date="2020-08" db="EMBL/GenBank/DDBJ databases">
        <title>Multicomponent nature underlies the extraordinary mechanical properties of spider dragline silk.</title>
        <authorList>
            <person name="Kono N."/>
            <person name="Nakamura H."/>
            <person name="Mori M."/>
            <person name="Yoshida Y."/>
            <person name="Ohtoshi R."/>
            <person name="Malay A.D."/>
            <person name="Moran D.A.P."/>
            <person name="Tomita M."/>
            <person name="Numata K."/>
            <person name="Arakawa K."/>
        </authorList>
    </citation>
    <scope>NUCLEOTIDE SEQUENCE</scope>
</reference>
<sequence length="87" mass="9674">MINPEMSTNALLVEEGELLARPLQPHRLATVIGCHSLTSKWKKSTRDCGSKEDLILIDAIISTRRDSKVIRSEPQIVSFQITNSALT</sequence>
<comment type="caution">
    <text evidence="1">The sequence shown here is derived from an EMBL/GenBank/DDBJ whole genome shotgun (WGS) entry which is preliminary data.</text>
</comment>
<organism evidence="1 2">
    <name type="scientific">Trichonephila inaurata madagascariensis</name>
    <dbReference type="NCBI Taxonomy" id="2747483"/>
    <lineage>
        <taxon>Eukaryota</taxon>
        <taxon>Metazoa</taxon>
        <taxon>Ecdysozoa</taxon>
        <taxon>Arthropoda</taxon>
        <taxon>Chelicerata</taxon>
        <taxon>Arachnida</taxon>
        <taxon>Araneae</taxon>
        <taxon>Araneomorphae</taxon>
        <taxon>Entelegynae</taxon>
        <taxon>Araneoidea</taxon>
        <taxon>Nephilidae</taxon>
        <taxon>Trichonephila</taxon>
        <taxon>Trichonephila inaurata</taxon>
    </lineage>
</organism>
<name>A0A8X6JB81_9ARAC</name>
<proteinExistence type="predicted"/>
<evidence type="ECO:0000313" key="2">
    <source>
        <dbReference type="Proteomes" id="UP000886998"/>
    </source>
</evidence>
<dbReference type="AlphaFoldDB" id="A0A8X6JB81"/>
<protein>
    <submittedName>
        <fullName evidence="1">Uncharacterized protein</fullName>
    </submittedName>
</protein>
<gene>
    <name evidence="1" type="ORF">TNIN_69081</name>
</gene>